<evidence type="ECO:0000256" key="2">
    <source>
        <dbReference type="ARBA" id="ARBA00022517"/>
    </source>
</evidence>
<dbReference type="CDD" id="cd16331">
    <property type="entry name" value="YjgA-like"/>
    <property type="match status" value="1"/>
</dbReference>
<dbReference type="Gene3D" id="1.10.60.30">
    <property type="entry name" value="PSPTO4464-like domains"/>
    <property type="match status" value="2"/>
</dbReference>
<dbReference type="PANTHER" id="PTHR38101:SF1">
    <property type="entry name" value="UPF0307 PROTEIN YJGA"/>
    <property type="match status" value="1"/>
</dbReference>
<comment type="subcellular location">
    <subcellularLocation>
        <location evidence="5">Cytoplasm</location>
    </subcellularLocation>
    <text evidence="5">Associates with late stage pre-50S ribosomal subunits.</text>
</comment>
<dbReference type="SUPFAM" id="SSF158710">
    <property type="entry name" value="PSPTO4464-like"/>
    <property type="match status" value="1"/>
</dbReference>
<keyword evidence="4 5" id="KW-0694">RNA-binding</keyword>
<evidence type="ECO:0000256" key="1">
    <source>
        <dbReference type="ARBA" id="ARBA00022490"/>
    </source>
</evidence>
<keyword evidence="3 5" id="KW-0699">rRNA-binding</keyword>
<dbReference type="Proteomes" id="UP001595722">
    <property type="component" value="Unassembled WGS sequence"/>
</dbReference>
<dbReference type="RefSeq" id="WP_376868181.1">
    <property type="nucleotide sequence ID" value="NZ_JBHRYB010000016.1"/>
</dbReference>
<keyword evidence="1 5" id="KW-0963">Cytoplasm</keyword>
<dbReference type="HAMAP" id="MF_00765">
    <property type="entry name" value="DarP"/>
    <property type="match status" value="1"/>
</dbReference>
<accession>A0ABV7VYS4</accession>
<protein>
    <recommendedName>
        <fullName evidence="5">Dual-action ribosomal maturation protein DarP</fullName>
    </recommendedName>
    <alternativeName>
        <fullName evidence="5">Large ribosomal subunit assembly factor DarP</fullName>
    </alternativeName>
</protein>
<gene>
    <name evidence="7" type="primary">yjgA</name>
    <name evidence="5" type="synonym">darP</name>
    <name evidence="7" type="ORF">ACFOMG_16190</name>
</gene>
<dbReference type="EMBL" id="JBHRYB010000016">
    <property type="protein sequence ID" value="MFC3681646.1"/>
    <property type="molecule type" value="Genomic_DNA"/>
</dbReference>
<evidence type="ECO:0000256" key="5">
    <source>
        <dbReference type="HAMAP-Rule" id="MF_00765"/>
    </source>
</evidence>
<evidence type="ECO:0000256" key="6">
    <source>
        <dbReference type="SAM" id="MobiDB-lite"/>
    </source>
</evidence>
<dbReference type="NCBIfam" id="NF003593">
    <property type="entry name" value="PRK05255.1-1"/>
    <property type="match status" value="1"/>
</dbReference>
<reference evidence="8" key="1">
    <citation type="journal article" date="2019" name="Int. J. Syst. Evol. Microbiol.">
        <title>The Global Catalogue of Microorganisms (GCM) 10K type strain sequencing project: providing services to taxonomists for standard genome sequencing and annotation.</title>
        <authorList>
            <consortium name="The Broad Institute Genomics Platform"/>
            <consortium name="The Broad Institute Genome Sequencing Center for Infectious Disease"/>
            <person name="Wu L."/>
            <person name="Ma J."/>
        </authorList>
    </citation>
    <scope>NUCLEOTIDE SEQUENCE [LARGE SCALE GENOMIC DNA]</scope>
    <source>
        <strain evidence="8">KCTC 42424</strain>
    </source>
</reference>
<name>A0ABV7VYS4_9GAMM</name>
<dbReference type="Pfam" id="PF04751">
    <property type="entry name" value="DarP"/>
    <property type="match status" value="1"/>
</dbReference>
<keyword evidence="8" id="KW-1185">Reference proteome</keyword>
<dbReference type="PIRSF" id="PIRSF016183">
    <property type="entry name" value="UCP016183"/>
    <property type="match status" value="1"/>
</dbReference>
<dbReference type="InterPro" id="IPR023153">
    <property type="entry name" value="DarP_sf"/>
</dbReference>
<evidence type="ECO:0000313" key="8">
    <source>
        <dbReference type="Proteomes" id="UP001595722"/>
    </source>
</evidence>
<comment type="caution">
    <text evidence="7">The sequence shown here is derived from an EMBL/GenBank/DDBJ whole genome shotgun (WGS) entry which is preliminary data.</text>
</comment>
<keyword evidence="2 5" id="KW-0690">Ribosome biogenesis</keyword>
<comment type="function">
    <text evidence="5">Member of a network of 50S ribosomal subunit biogenesis factors which assembles along the 30S-50S interface, preventing incorrect 23S rRNA structures from forming. Promotes peptidyl transferase center (PTC) maturation.</text>
</comment>
<sequence length="173" mass="20325">MSKKQQPFDDEDSEYELVSKSEMKREMERLQQLGKRLTELSPAQWQGLSISETLLAALTESKRLKNHEAKRRHLQYIGKLMRSEDEETIQYQVDLLDPSSEAFGRRTGQMEKWRERLIKDAKAMNAFIDEYPDVDRQHLRNLVRNASKEMAGDEPKPGSGYKKLFQFIKETMI</sequence>
<organism evidence="7 8">
    <name type="scientific">Bacterioplanoides pacificum</name>
    <dbReference type="NCBI Taxonomy" id="1171596"/>
    <lineage>
        <taxon>Bacteria</taxon>
        <taxon>Pseudomonadati</taxon>
        <taxon>Pseudomonadota</taxon>
        <taxon>Gammaproteobacteria</taxon>
        <taxon>Oceanospirillales</taxon>
        <taxon>Oceanospirillaceae</taxon>
        <taxon>Bacterioplanoides</taxon>
    </lineage>
</organism>
<proteinExistence type="inferred from homology"/>
<evidence type="ECO:0000256" key="3">
    <source>
        <dbReference type="ARBA" id="ARBA00022730"/>
    </source>
</evidence>
<dbReference type="InterPro" id="IPR006839">
    <property type="entry name" value="DarP"/>
</dbReference>
<evidence type="ECO:0000256" key="4">
    <source>
        <dbReference type="ARBA" id="ARBA00022884"/>
    </source>
</evidence>
<dbReference type="PANTHER" id="PTHR38101">
    <property type="entry name" value="UPF0307 PROTEIN YJGA"/>
    <property type="match status" value="1"/>
</dbReference>
<comment type="similarity">
    <text evidence="5">Belongs to the DarP family.</text>
</comment>
<evidence type="ECO:0000313" key="7">
    <source>
        <dbReference type="EMBL" id="MFC3681646.1"/>
    </source>
</evidence>
<feature type="region of interest" description="Disordered" evidence="6">
    <location>
        <begin position="1"/>
        <end position="23"/>
    </location>
</feature>